<dbReference type="EMBL" id="JAIWYP010000005">
    <property type="protein sequence ID" value="KAH3816505.1"/>
    <property type="molecule type" value="Genomic_DNA"/>
</dbReference>
<organism evidence="1 2">
    <name type="scientific">Dreissena polymorpha</name>
    <name type="common">Zebra mussel</name>
    <name type="synonym">Mytilus polymorpha</name>
    <dbReference type="NCBI Taxonomy" id="45954"/>
    <lineage>
        <taxon>Eukaryota</taxon>
        <taxon>Metazoa</taxon>
        <taxon>Spiralia</taxon>
        <taxon>Lophotrochozoa</taxon>
        <taxon>Mollusca</taxon>
        <taxon>Bivalvia</taxon>
        <taxon>Autobranchia</taxon>
        <taxon>Heteroconchia</taxon>
        <taxon>Euheterodonta</taxon>
        <taxon>Imparidentia</taxon>
        <taxon>Neoheterodontei</taxon>
        <taxon>Myida</taxon>
        <taxon>Dreissenoidea</taxon>
        <taxon>Dreissenidae</taxon>
        <taxon>Dreissena</taxon>
    </lineage>
</organism>
<name>A0A9D4GG46_DREPO</name>
<reference evidence="1" key="2">
    <citation type="submission" date="2020-11" db="EMBL/GenBank/DDBJ databases">
        <authorList>
            <person name="McCartney M.A."/>
            <person name="Auch B."/>
            <person name="Kono T."/>
            <person name="Mallez S."/>
            <person name="Becker A."/>
            <person name="Gohl D.M."/>
            <person name="Silverstein K.A.T."/>
            <person name="Koren S."/>
            <person name="Bechman K.B."/>
            <person name="Herman A."/>
            <person name="Abrahante J.E."/>
            <person name="Garbe J."/>
        </authorList>
    </citation>
    <scope>NUCLEOTIDE SEQUENCE</scope>
    <source>
        <strain evidence="1">Duluth1</strain>
        <tissue evidence="1">Whole animal</tissue>
    </source>
</reference>
<evidence type="ECO:0000313" key="2">
    <source>
        <dbReference type="Proteomes" id="UP000828390"/>
    </source>
</evidence>
<evidence type="ECO:0000313" key="1">
    <source>
        <dbReference type="EMBL" id="KAH3816505.1"/>
    </source>
</evidence>
<comment type="caution">
    <text evidence="1">The sequence shown here is derived from an EMBL/GenBank/DDBJ whole genome shotgun (WGS) entry which is preliminary data.</text>
</comment>
<protein>
    <submittedName>
        <fullName evidence="1">Uncharacterized protein</fullName>
    </submittedName>
</protein>
<proteinExistence type="predicted"/>
<accession>A0A9D4GG46</accession>
<keyword evidence="2" id="KW-1185">Reference proteome</keyword>
<reference evidence="1" key="1">
    <citation type="journal article" date="2019" name="bioRxiv">
        <title>The Genome of the Zebra Mussel, Dreissena polymorpha: A Resource for Invasive Species Research.</title>
        <authorList>
            <person name="McCartney M.A."/>
            <person name="Auch B."/>
            <person name="Kono T."/>
            <person name="Mallez S."/>
            <person name="Zhang Y."/>
            <person name="Obille A."/>
            <person name="Becker A."/>
            <person name="Abrahante J.E."/>
            <person name="Garbe J."/>
            <person name="Badalamenti J.P."/>
            <person name="Herman A."/>
            <person name="Mangelson H."/>
            <person name="Liachko I."/>
            <person name="Sullivan S."/>
            <person name="Sone E.D."/>
            <person name="Koren S."/>
            <person name="Silverstein K.A.T."/>
            <person name="Beckman K.B."/>
            <person name="Gohl D.M."/>
        </authorList>
    </citation>
    <scope>NUCLEOTIDE SEQUENCE</scope>
    <source>
        <strain evidence="1">Duluth1</strain>
        <tissue evidence="1">Whole animal</tissue>
    </source>
</reference>
<sequence length="63" mass="7203">MQQKTKNITREAAKTRLQINLEKTETMSMNKKQQKPITLGDKELKEVDSFTYLGRTGGSDDDI</sequence>
<dbReference type="Proteomes" id="UP000828390">
    <property type="component" value="Unassembled WGS sequence"/>
</dbReference>
<dbReference type="AlphaFoldDB" id="A0A9D4GG46"/>
<gene>
    <name evidence="1" type="ORF">DPMN_118021</name>
</gene>